<evidence type="ECO:0000256" key="7">
    <source>
        <dbReference type="ARBA" id="ARBA00022970"/>
    </source>
</evidence>
<dbReference type="InterPro" id="IPR035906">
    <property type="entry name" value="MetI-like_sf"/>
</dbReference>
<comment type="caution">
    <text evidence="12">The sequence shown here is derived from an EMBL/GenBank/DDBJ whole genome shotgun (WGS) entry which is preliminary data.</text>
</comment>
<dbReference type="EMBL" id="JAUSWH010000009">
    <property type="protein sequence ID" value="MDQ0456698.1"/>
    <property type="molecule type" value="Genomic_DNA"/>
</dbReference>
<evidence type="ECO:0000256" key="10">
    <source>
        <dbReference type="RuleBase" id="RU363032"/>
    </source>
</evidence>
<keyword evidence="5" id="KW-1003">Cell membrane</keyword>
<gene>
    <name evidence="12" type="ORF">QO005_003040</name>
</gene>
<comment type="subcellular location">
    <subcellularLocation>
        <location evidence="2">Cell inner membrane</location>
        <topology evidence="2">Multi-pass membrane protein</topology>
    </subcellularLocation>
    <subcellularLocation>
        <location evidence="10">Cell membrane</location>
        <topology evidence="10">Multi-pass membrane protein</topology>
    </subcellularLocation>
</comment>
<organism evidence="12 13">
    <name type="scientific">Rhizobium paknamense</name>
    <dbReference type="NCBI Taxonomy" id="1206817"/>
    <lineage>
        <taxon>Bacteria</taxon>
        <taxon>Pseudomonadati</taxon>
        <taxon>Pseudomonadota</taxon>
        <taxon>Alphaproteobacteria</taxon>
        <taxon>Hyphomicrobiales</taxon>
        <taxon>Rhizobiaceae</taxon>
        <taxon>Rhizobium/Agrobacterium group</taxon>
        <taxon>Rhizobium</taxon>
    </lineage>
</organism>
<evidence type="ECO:0000256" key="4">
    <source>
        <dbReference type="ARBA" id="ARBA00022448"/>
    </source>
</evidence>
<evidence type="ECO:0000256" key="2">
    <source>
        <dbReference type="ARBA" id="ARBA00004429"/>
    </source>
</evidence>
<comment type="function">
    <text evidence="1">Part of the binding-protein-dependent transport system for glutamine; probably responsible for the translocation of the substrate across the membrane.</text>
</comment>
<keyword evidence="9 10" id="KW-0472">Membrane</keyword>
<dbReference type="Gene3D" id="1.10.3720.10">
    <property type="entry name" value="MetI-like"/>
    <property type="match status" value="1"/>
</dbReference>
<dbReference type="InterPro" id="IPR043429">
    <property type="entry name" value="ArtM/GltK/GlnP/TcyL/YhdX-like"/>
</dbReference>
<dbReference type="CDD" id="cd06261">
    <property type="entry name" value="TM_PBP2"/>
    <property type="match status" value="1"/>
</dbReference>
<protein>
    <submittedName>
        <fullName evidence="12">Polar amino acid transport system permease protein</fullName>
    </submittedName>
</protein>
<keyword evidence="8 10" id="KW-1133">Transmembrane helix</keyword>
<dbReference type="PANTHER" id="PTHR30614:SF20">
    <property type="entry name" value="GLUTAMINE TRANSPORT SYSTEM PERMEASE PROTEIN GLNP"/>
    <property type="match status" value="1"/>
</dbReference>
<dbReference type="PROSITE" id="PS50928">
    <property type="entry name" value="ABC_TM1"/>
    <property type="match status" value="1"/>
</dbReference>
<evidence type="ECO:0000313" key="12">
    <source>
        <dbReference type="EMBL" id="MDQ0456698.1"/>
    </source>
</evidence>
<name>A0ABU0IGE3_9HYPH</name>
<feature type="transmembrane region" description="Helical" evidence="10">
    <location>
        <begin position="16"/>
        <end position="38"/>
    </location>
</feature>
<dbReference type="RefSeq" id="WP_307158877.1">
    <property type="nucleotide sequence ID" value="NZ_JAUSWH010000009.1"/>
</dbReference>
<feature type="transmembrane region" description="Helical" evidence="10">
    <location>
        <begin position="50"/>
        <end position="75"/>
    </location>
</feature>
<reference evidence="12 13" key="1">
    <citation type="submission" date="2023-07" db="EMBL/GenBank/DDBJ databases">
        <title>Genomic Encyclopedia of Type Strains, Phase IV (KMG-IV): sequencing the most valuable type-strain genomes for metagenomic binning, comparative biology and taxonomic classification.</title>
        <authorList>
            <person name="Goeker M."/>
        </authorList>
    </citation>
    <scope>NUCLEOTIDE SEQUENCE [LARGE SCALE GENOMIC DNA]</scope>
    <source>
        <strain evidence="12 13">DSM 100301</strain>
    </source>
</reference>
<evidence type="ECO:0000256" key="9">
    <source>
        <dbReference type="ARBA" id="ARBA00023136"/>
    </source>
</evidence>
<accession>A0ABU0IGE3</accession>
<dbReference type="InterPro" id="IPR000515">
    <property type="entry name" value="MetI-like"/>
</dbReference>
<feature type="transmembrane region" description="Helical" evidence="10">
    <location>
        <begin position="95"/>
        <end position="119"/>
    </location>
</feature>
<dbReference type="NCBIfam" id="TIGR01726">
    <property type="entry name" value="HEQRo_perm_3TM"/>
    <property type="match status" value="1"/>
</dbReference>
<evidence type="ECO:0000256" key="5">
    <source>
        <dbReference type="ARBA" id="ARBA00022475"/>
    </source>
</evidence>
<dbReference type="PANTHER" id="PTHR30614">
    <property type="entry name" value="MEMBRANE COMPONENT OF AMINO ACID ABC TRANSPORTER"/>
    <property type="match status" value="1"/>
</dbReference>
<sequence length="286" mass="31151">MALQRTPQAGTQDFPWWLVMMGLAALGLAALIAVNDLYTQVFTTVARGIGVTVLVTLVAFSLATLMGLLVALAGLSGSLLLRQVARFYVELLRGIPILVLLFYIAFVGAPGFVWLYNSLAQPFIHAGLMDDLVVRDISLMWRTIIALSIGYSSFIAEIFRAGFQSVDHGQIEAAKSLGLSRSQRFRLVVLPQALRVVFPPLSNDFVSMVKDSSLVSVLGVADISQAGKIYASGSFRFFETYSIVAYLYLLLTIGLSLALRGVERRLRQRQGPAHQGVSPPASAKRL</sequence>
<keyword evidence="4 10" id="KW-0813">Transport</keyword>
<keyword evidence="6 10" id="KW-0812">Transmembrane</keyword>
<dbReference type="InterPro" id="IPR010065">
    <property type="entry name" value="AA_ABC_transptr_permease_3TM"/>
</dbReference>
<dbReference type="Proteomes" id="UP001235269">
    <property type="component" value="Unassembled WGS sequence"/>
</dbReference>
<proteinExistence type="inferred from homology"/>
<evidence type="ECO:0000256" key="3">
    <source>
        <dbReference type="ARBA" id="ARBA00010072"/>
    </source>
</evidence>
<evidence type="ECO:0000259" key="11">
    <source>
        <dbReference type="PROSITE" id="PS50928"/>
    </source>
</evidence>
<feature type="transmembrane region" description="Helical" evidence="10">
    <location>
        <begin position="139"/>
        <end position="159"/>
    </location>
</feature>
<evidence type="ECO:0000256" key="8">
    <source>
        <dbReference type="ARBA" id="ARBA00022989"/>
    </source>
</evidence>
<dbReference type="SUPFAM" id="SSF161098">
    <property type="entry name" value="MetI-like"/>
    <property type="match status" value="1"/>
</dbReference>
<feature type="transmembrane region" description="Helical" evidence="10">
    <location>
        <begin position="240"/>
        <end position="259"/>
    </location>
</feature>
<comment type="similarity">
    <text evidence="3">Belongs to the binding-protein-dependent transport system permease family. HisMQ subfamily.</text>
</comment>
<evidence type="ECO:0000256" key="1">
    <source>
        <dbReference type="ARBA" id="ARBA00003159"/>
    </source>
</evidence>
<keyword evidence="13" id="KW-1185">Reference proteome</keyword>
<feature type="domain" description="ABC transmembrane type-1" evidence="11">
    <location>
        <begin position="49"/>
        <end position="259"/>
    </location>
</feature>
<dbReference type="Pfam" id="PF00528">
    <property type="entry name" value="BPD_transp_1"/>
    <property type="match status" value="1"/>
</dbReference>
<keyword evidence="7" id="KW-0029">Amino-acid transport</keyword>
<evidence type="ECO:0000313" key="13">
    <source>
        <dbReference type="Proteomes" id="UP001235269"/>
    </source>
</evidence>
<evidence type="ECO:0000256" key="6">
    <source>
        <dbReference type="ARBA" id="ARBA00022692"/>
    </source>
</evidence>